<dbReference type="GO" id="GO:0042277">
    <property type="term" value="F:peptide binding"/>
    <property type="evidence" value="ECO:0007669"/>
    <property type="project" value="TreeGrafter"/>
</dbReference>
<dbReference type="OrthoDB" id="9880339at2759"/>
<dbReference type="AlphaFoldDB" id="A0A7R9LK55"/>
<dbReference type="SUPFAM" id="SSF81321">
    <property type="entry name" value="Family A G protein-coupled receptor-like"/>
    <property type="match status" value="1"/>
</dbReference>
<evidence type="ECO:0000256" key="9">
    <source>
        <dbReference type="ARBA" id="ARBA00023224"/>
    </source>
</evidence>
<evidence type="ECO:0000256" key="4">
    <source>
        <dbReference type="ARBA" id="ARBA00022692"/>
    </source>
</evidence>
<feature type="transmembrane region" description="Helical" evidence="10">
    <location>
        <begin position="296"/>
        <end position="318"/>
    </location>
</feature>
<dbReference type="Gene3D" id="1.20.1070.10">
    <property type="entry name" value="Rhodopsin 7-helix transmembrane proteins"/>
    <property type="match status" value="1"/>
</dbReference>
<dbReference type="GO" id="GO:0005886">
    <property type="term" value="C:plasma membrane"/>
    <property type="evidence" value="ECO:0007669"/>
    <property type="project" value="UniProtKB-SubCell"/>
</dbReference>
<evidence type="ECO:0000256" key="5">
    <source>
        <dbReference type="ARBA" id="ARBA00022989"/>
    </source>
</evidence>
<evidence type="ECO:0000313" key="12">
    <source>
        <dbReference type="EMBL" id="CAD7643083.1"/>
    </source>
</evidence>
<dbReference type="GO" id="GO:0043005">
    <property type="term" value="C:neuron projection"/>
    <property type="evidence" value="ECO:0007669"/>
    <property type="project" value="TreeGrafter"/>
</dbReference>
<keyword evidence="5 10" id="KW-1133">Transmembrane helix</keyword>
<dbReference type="Proteomes" id="UP000728032">
    <property type="component" value="Unassembled WGS sequence"/>
</dbReference>
<feature type="transmembrane region" description="Helical" evidence="10">
    <location>
        <begin position="260"/>
        <end position="284"/>
    </location>
</feature>
<dbReference type="Pfam" id="PF00001">
    <property type="entry name" value="7tm_1"/>
    <property type="match status" value="1"/>
</dbReference>
<dbReference type="PROSITE" id="PS50262">
    <property type="entry name" value="G_PROTEIN_RECEP_F1_2"/>
    <property type="match status" value="1"/>
</dbReference>
<evidence type="ECO:0000256" key="7">
    <source>
        <dbReference type="ARBA" id="ARBA00023136"/>
    </source>
</evidence>
<evidence type="ECO:0000256" key="3">
    <source>
        <dbReference type="ARBA" id="ARBA00022475"/>
    </source>
</evidence>
<dbReference type="PRINTS" id="PR00237">
    <property type="entry name" value="GPCRRHODOPSN"/>
</dbReference>
<evidence type="ECO:0000256" key="8">
    <source>
        <dbReference type="ARBA" id="ARBA00023170"/>
    </source>
</evidence>
<comment type="similarity">
    <text evidence="2">Belongs to the G-protein coupled receptor 1 family.</text>
</comment>
<keyword evidence="4 10" id="KW-0812">Transmembrane</keyword>
<keyword evidence="7 10" id="KW-0472">Membrane</keyword>
<keyword evidence="13" id="KW-1185">Reference proteome</keyword>
<evidence type="ECO:0000256" key="2">
    <source>
        <dbReference type="ARBA" id="ARBA00010663"/>
    </source>
</evidence>
<gene>
    <name evidence="12" type="ORF">ONB1V03_LOCUS3951</name>
</gene>
<reference evidence="12" key="1">
    <citation type="submission" date="2020-11" db="EMBL/GenBank/DDBJ databases">
        <authorList>
            <person name="Tran Van P."/>
        </authorList>
    </citation>
    <scope>NUCLEOTIDE SEQUENCE</scope>
</reference>
<dbReference type="GO" id="GO:0004930">
    <property type="term" value="F:G protein-coupled receptor activity"/>
    <property type="evidence" value="ECO:0007669"/>
    <property type="project" value="UniProtKB-KW"/>
</dbReference>
<dbReference type="EMBL" id="OC916080">
    <property type="protein sequence ID" value="CAD7643083.1"/>
    <property type="molecule type" value="Genomic_DNA"/>
</dbReference>
<evidence type="ECO:0000313" key="13">
    <source>
        <dbReference type="Proteomes" id="UP000728032"/>
    </source>
</evidence>
<evidence type="ECO:0000256" key="1">
    <source>
        <dbReference type="ARBA" id="ARBA00004651"/>
    </source>
</evidence>
<feature type="transmembrane region" description="Helical" evidence="10">
    <location>
        <begin position="208"/>
        <end position="233"/>
    </location>
</feature>
<evidence type="ECO:0000256" key="10">
    <source>
        <dbReference type="SAM" id="Phobius"/>
    </source>
</evidence>
<dbReference type="PANTHER" id="PTHR24229:SF40">
    <property type="entry name" value="ALLATOSTATIN C RECEPTOR 1-RELATED"/>
    <property type="match status" value="1"/>
</dbReference>
<dbReference type="EMBL" id="CAJPVJ010001255">
    <property type="protein sequence ID" value="CAG2164395.1"/>
    <property type="molecule type" value="Genomic_DNA"/>
</dbReference>
<evidence type="ECO:0000259" key="11">
    <source>
        <dbReference type="PROSITE" id="PS50262"/>
    </source>
</evidence>
<accession>A0A7R9LK55</accession>
<proteinExistence type="inferred from homology"/>
<keyword evidence="6" id="KW-0297">G-protein coupled receptor</keyword>
<dbReference type="InterPro" id="IPR017452">
    <property type="entry name" value="GPCR_Rhodpsn_7TM"/>
</dbReference>
<name>A0A7R9LK55_9ACAR</name>
<feature type="domain" description="G-protein coupled receptors family 1 profile" evidence="11">
    <location>
        <begin position="61"/>
        <end position="317"/>
    </location>
</feature>
<feature type="transmembrane region" description="Helical" evidence="10">
    <location>
        <begin position="125"/>
        <end position="146"/>
    </location>
</feature>
<keyword evidence="9" id="KW-0807">Transducer</keyword>
<sequence>MDSANISQELALQANETLKELLEFEDSIDYVNMSSPSDTIFAALEFSKVFHYVSAVFGIIGNVLIIAIYLKFTRIRSVTNTYIFNLAISDLLYVITVPVFLISIWNNSWPFGELMCRLLLSKGAIHRFASSLFLLVVVADTYVSILKPTLSHTLYKKSINVKLITTITWIICMASVAPVFYHASIYSVPNSDINHCDLFWTGPSREVYIWFTIVIAFFIPTVLKLLLAVPIIYQLSGNASIEANGQYLAFAERNKRSAHLILTVTLFHIVFWLPLWVSLISINLMPYTEQPDTSSILFHMISGCIGMLNTVLNPILYIKLSPDFRNGLHDLITCIPESILAKSPQQESEVMDERAVRSSDCVTKFDSAMSNTN</sequence>
<feature type="transmembrane region" description="Helical" evidence="10">
    <location>
        <begin position="49"/>
        <end position="70"/>
    </location>
</feature>
<keyword evidence="3" id="KW-1003">Cell membrane</keyword>
<organism evidence="12">
    <name type="scientific">Oppiella nova</name>
    <dbReference type="NCBI Taxonomy" id="334625"/>
    <lineage>
        <taxon>Eukaryota</taxon>
        <taxon>Metazoa</taxon>
        <taxon>Ecdysozoa</taxon>
        <taxon>Arthropoda</taxon>
        <taxon>Chelicerata</taxon>
        <taxon>Arachnida</taxon>
        <taxon>Acari</taxon>
        <taxon>Acariformes</taxon>
        <taxon>Sarcoptiformes</taxon>
        <taxon>Oribatida</taxon>
        <taxon>Brachypylina</taxon>
        <taxon>Oppioidea</taxon>
        <taxon>Oppiidae</taxon>
        <taxon>Oppiella</taxon>
    </lineage>
</organism>
<feature type="transmembrane region" description="Helical" evidence="10">
    <location>
        <begin position="167"/>
        <end position="188"/>
    </location>
</feature>
<dbReference type="PANTHER" id="PTHR24229">
    <property type="entry name" value="NEUROPEPTIDES RECEPTOR"/>
    <property type="match status" value="1"/>
</dbReference>
<evidence type="ECO:0000256" key="6">
    <source>
        <dbReference type="ARBA" id="ARBA00023040"/>
    </source>
</evidence>
<protein>
    <recommendedName>
        <fullName evidence="11">G-protein coupled receptors family 1 profile domain-containing protein</fullName>
    </recommendedName>
</protein>
<keyword evidence="8" id="KW-0675">Receptor</keyword>
<feature type="transmembrane region" description="Helical" evidence="10">
    <location>
        <begin position="82"/>
        <end position="105"/>
    </location>
</feature>
<comment type="subcellular location">
    <subcellularLocation>
        <location evidence="1">Cell membrane</location>
        <topology evidence="1">Multi-pass membrane protein</topology>
    </subcellularLocation>
</comment>
<dbReference type="SMART" id="SM01381">
    <property type="entry name" value="7TM_GPCR_Srsx"/>
    <property type="match status" value="1"/>
</dbReference>
<dbReference type="InterPro" id="IPR000276">
    <property type="entry name" value="GPCR_Rhodpsn"/>
</dbReference>